<accession>A0A8S1J8A6</accession>
<gene>
    <name evidence="1" type="ORF">OSTQU699_LOCUS8765</name>
</gene>
<evidence type="ECO:0000313" key="2">
    <source>
        <dbReference type="Proteomes" id="UP000708148"/>
    </source>
</evidence>
<organism evidence="1 2">
    <name type="scientific">Ostreobium quekettii</name>
    <dbReference type="NCBI Taxonomy" id="121088"/>
    <lineage>
        <taxon>Eukaryota</taxon>
        <taxon>Viridiplantae</taxon>
        <taxon>Chlorophyta</taxon>
        <taxon>core chlorophytes</taxon>
        <taxon>Ulvophyceae</taxon>
        <taxon>TCBD clade</taxon>
        <taxon>Bryopsidales</taxon>
        <taxon>Ostreobineae</taxon>
        <taxon>Ostreobiaceae</taxon>
        <taxon>Ostreobium</taxon>
    </lineage>
</organism>
<proteinExistence type="predicted"/>
<keyword evidence="2" id="KW-1185">Reference proteome</keyword>
<dbReference type="OrthoDB" id="546249at2759"/>
<dbReference type="AlphaFoldDB" id="A0A8S1J8A6"/>
<evidence type="ECO:0000313" key="1">
    <source>
        <dbReference type="EMBL" id="CAD7703408.1"/>
    </source>
</evidence>
<sequence length="109" mass="11796">MVHRVAYQAGIVSEEGPLRVNMALELVCACMVEVGQKLATLDCNGGPIDVTAHQMKSADPLRLKGIIRLNGGCSGAWQVDEAFYRFFESLIGTEEEHALWEMAAVGDAS</sequence>
<protein>
    <submittedName>
        <fullName evidence="1">Uncharacterized protein</fullName>
    </submittedName>
</protein>
<name>A0A8S1J8A6_9CHLO</name>
<reference evidence="1" key="1">
    <citation type="submission" date="2020-12" db="EMBL/GenBank/DDBJ databases">
        <authorList>
            <person name="Iha C."/>
        </authorList>
    </citation>
    <scope>NUCLEOTIDE SEQUENCE</scope>
</reference>
<dbReference type="Proteomes" id="UP000708148">
    <property type="component" value="Unassembled WGS sequence"/>
</dbReference>
<dbReference type="EMBL" id="CAJHUC010002212">
    <property type="protein sequence ID" value="CAD7703408.1"/>
    <property type="molecule type" value="Genomic_DNA"/>
</dbReference>
<comment type="caution">
    <text evidence="1">The sequence shown here is derived from an EMBL/GenBank/DDBJ whole genome shotgun (WGS) entry which is preliminary data.</text>
</comment>